<dbReference type="PANTHER" id="PTHR12001:SF69">
    <property type="entry name" value="ALL TRANS-POLYPRENYL-DIPHOSPHATE SYNTHASE PDSS1"/>
    <property type="match status" value="1"/>
</dbReference>
<keyword evidence="4" id="KW-0479">Metal-binding</keyword>
<evidence type="ECO:0000256" key="4">
    <source>
        <dbReference type="ARBA" id="ARBA00022723"/>
    </source>
</evidence>
<dbReference type="PANTHER" id="PTHR12001">
    <property type="entry name" value="GERANYLGERANYL PYROPHOSPHATE SYNTHASE"/>
    <property type="match status" value="1"/>
</dbReference>
<evidence type="ECO:0000256" key="5">
    <source>
        <dbReference type="ARBA" id="ARBA00022842"/>
    </source>
</evidence>
<dbReference type="InterPro" id="IPR008949">
    <property type="entry name" value="Isoprenoid_synthase_dom_sf"/>
</dbReference>
<evidence type="ECO:0000256" key="6">
    <source>
        <dbReference type="RuleBase" id="RU004466"/>
    </source>
</evidence>
<accession>A0A6G4A593</accession>
<keyword evidence="5" id="KW-0460">Magnesium</keyword>
<dbReference type="AlphaFoldDB" id="A0A6G4A593"/>
<dbReference type="SFLD" id="SFLDG01211">
    <property type="entry name" value="Competence_Regulatory_Protein"/>
    <property type="match status" value="1"/>
</dbReference>
<dbReference type="Gene3D" id="1.10.600.10">
    <property type="entry name" value="Farnesyl Diphosphate Synthase"/>
    <property type="match status" value="1"/>
</dbReference>
<keyword evidence="3 6" id="KW-0808">Transferase</keyword>
<comment type="cofactor">
    <cofactor evidence="1">
        <name>Mg(2+)</name>
        <dbReference type="ChEBI" id="CHEBI:18420"/>
    </cofactor>
</comment>
<comment type="similarity">
    <text evidence="2 6">Belongs to the FPP/GGPP synthase family.</text>
</comment>
<gene>
    <name evidence="7" type="ORF">GK047_24365</name>
</gene>
<dbReference type="InterPro" id="IPR033965">
    <property type="entry name" value="ComQ"/>
</dbReference>
<dbReference type="GO" id="GO:0008299">
    <property type="term" value="P:isoprenoid biosynthetic process"/>
    <property type="evidence" value="ECO:0007669"/>
    <property type="project" value="InterPro"/>
</dbReference>
<dbReference type="InterPro" id="IPR000092">
    <property type="entry name" value="Polyprenyl_synt"/>
</dbReference>
<protein>
    <recommendedName>
        <fullName evidence="8">Polyprenyl synthetase family protein</fullName>
    </recommendedName>
</protein>
<reference evidence="7" key="1">
    <citation type="submission" date="2020-02" db="EMBL/GenBank/DDBJ databases">
        <authorList>
            <person name="Shen X.-R."/>
            <person name="Zhang Y.-X."/>
        </authorList>
    </citation>
    <scope>NUCLEOTIDE SEQUENCE</scope>
    <source>
        <strain evidence="7">SYP-B3998</strain>
    </source>
</reference>
<dbReference type="RefSeq" id="WP_163952646.1">
    <property type="nucleotide sequence ID" value="NZ_JAAIKC010000013.1"/>
</dbReference>
<dbReference type="SUPFAM" id="SSF48576">
    <property type="entry name" value="Terpenoid synthases"/>
    <property type="match status" value="1"/>
</dbReference>
<evidence type="ECO:0000256" key="3">
    <source>
        <dbReference type="ARBA" id="ARBA00022679"/>
    </source>
</evidence>
<dbReference type="GO" id="GO:0046872">
    <property type="term" value="F:metal ion binding"/>
    <property type="evidence" value="ECO:0007669"/>
    <property type="project" value="UniProtKB-KW"/>
</dbReference>
<evidence type="ECO:0000256" key="1">
    <source>
        <dbReference type="ARBA" id="ARBA00001946"/>
    </source>
</evidence>
<dbReference type="EMBL" id="JAAIKC010000013">
    <property type="protein sequence ID" value="NEW09114.1"/>
    <property type="molecule type" value="Genomic_DNA"/>
</dbReference>
<organism evidence="7">
    <name type="scientific">Paenibacillus sp. SYP-B3998</name>
    <dbReference type="NCBI Taxonomy" id="2678564"/>
    <lineage>
        <taxon>Bacteria</taxon>
        <taxon>Bacillati</taxon>
        <taxon>Bacillota</taxon>
        <taxon>Bacilli</taxon>
        <taxon>Bacillales</taxon>
        <taxon>Paenibacillaceae</taxon>
        <taxon>Paenibacillus</taxon>
    </lineage>
</organism>
<name>A0A6G4A593_9BACL</name>
<proteinExistence type="inferred from homology"/>
<evidence type="ECO:0000256" key="2">
    <source>
        <dbReference type="ARBA" id="ARBA00006706"/>
    </source>
</evidence>
<dbReference type="GO" id="GO:0004659">
    <property type="term" value="F:prenyltransferase activity"/>
    <property type="evidence" value="ECO:0007669"/>
    <property type="project" value="InterPro"/>
</dbReference>
<comment type="caution">
    <text evidence="7">The sequence shown here is derived from an EMBL/GenBank/DDBJ whole genome shotgun (WGS) entry which is preliminary data.</text>
</comment>
<dbReference type="Pfam" id="PF00348">
    <property type="entry name" value="polyprenyl_synt"/>
    <property type="match status" value="1"/>
</dbReference>
<dbReference type="CDD" id="cd00867">
    <property type="entry name" value="Trans_IPPS"/>
    <property type="match status" value="1"/>
</dbReference>
<evidence type="ECO:0000313" key="7">
    <source>
        <dbReference type="EMBL" id="NEW09114.1"/>
    </source>
</evidence>
<evidence type="ECO:0008006" key="8">
    <source>
        <dbReference type="Google" id="ProtNLM"/>
    </source>
</evidence>
<sequence>MMTIIDEHVFVEDLNLLLKSFIQEKEKEESLWSEITRQTHLMLGGNSPNIDRISAATELILLSFDIIDDLQDQDNENKPWMKCPQPYTLNAILALITGFIGELELLIGKEQKEKIFSEISKLLFRSINGQQKDLNNSILTVDDYLMMVQEKSGSLFRLACYMGYSSLPCTAETIQQMNDLADCIGLIHQIQNDIKDFTRYDLKNDLFAKKMTLPILYLFSIDDSSFQGLKDYYENKITKEDLLKQKQELLTYIDDSGCKEYARVIQSICIQKANELFEQIPAISPWKERFKEITYGDFEDY</sequence>
<dbReference type="SFLD" id="SFLDS00005">
    <property type="entry name" value="Isoprenoid_Synthase_Type_I"/>
    <property type="match status" value="1"/>
</dbReference>